<dbReference type="EMBL" id="CP039350">
    <property type="protein sequence ID" value="QCD95978.1"/>
    <property type="molecule type" value="Genomic_DNA"/>
</dbReference>
<dbReference type="AlphaFoldDB" id="A0A4D6M621"/>
<evidence type="ECO:0000313" key="1">
    <source>
        <dbReference type="EMBL" id="QCD95978.1"/>
    </source>
</evidence>
<gene>
    <name evidence="1" type="ORF">DEO72_LG6g676</name>
</gene>
<accession>A0A4D6M621</accession>
<keyword evidence="2" id="KW-1185">Reference proteome</keyword>
<proteinExistence type="predicted"/>
<sequence>MPFLVNRGLSHSLLSTRTPPPLLLVHHATAPSRGLLAGGADTSTAAVTSTTDLDVENRELLDLHSSSSQARLGRLPLQHPGALPTTLITLAPNCTRLASSAKLRLASGTPSRMVLSPSHRFRFRLDVNEKDEDGKKS</sequence>
<dbReference type="Proteomes" id="UP000501690">
    <property type="component" value="Linkage Group LG6"/>
</dbReference>
<reference evidence="1 2" key="1">
    <citation type="submission" date="2019-04" db="EMBL/GenBank/DDBJ databases">
        <title>An improved genome assembly and genetic linkage map for asparagus bean, Vigna unguiculata ssp. sesquipedialis.</title>
        <authorList>
            <person name="Xia Q."/>
            <person name="Zhang R."/>
            <person name="Dong Y."/>
        </authorList>
    </citation>
    <scope>NUCLEOTIDE SEQUENCE [LARGE SCALE GENOMIC DNA]</scope>
    <source>
        <tissue evidence="1">Leaf</tissue>
    </source>
</reference>
<evidence type="ECO:0000313" key="2">
    <source>
        <dbReference type="Proteomes" id="UP000501690"/>
    </source>
</evidence>
<protein>
    <submittedName>
        <fullName evidence="1">Uncharacterized protein</fullName>
    </submittedName>
</protein>
<organism evidence="1 2">
    <name type="scientific">Vigna unguiculata</name>
    <name type="common">Cowpea</name>
    <dbReference type="NCBI Taxonomy" id="3917"/>
    <lineage>
        <taxon>Eukaryota</taxon>
        <taxon>Viridiplantae</taxon>
        <taxon>Streptophyta</taxon>
        <taxon>Embryophyta</taxon>
        <taxon>Tracheophyta</taxon>
        <taxon>Spermatophyta</taxon>
        <taxon>Magnoliopsida</taxon>
        <taxon>eudicotyledons</taxon>
        <taxon>Gunneridae</taxon>
        <taxon>Pentapetalae</taxon>
        <taxon>rosids</taxon>
        <taxon>fabids</taxon>
        <taxon>Fabales</taxon>
        <taxon>Fabaceae</taxon>
        <taxon>Papilionoideae</taxon>
        <taxon>50 kb inversion clade</taxon>
        <taxon>NPAAA clade</taxon>
        <taxon>indigoferoid/millettioid clade</taxon>
        <taxon>Phaseoleae</taxon>
        <taxon>Vigna</taxon>
    </lineage>
</organism>
<name>A0A4D6M621_VIGUN</name>